<name>A0A6G1PXF3_CHAAH</name>
<reference evidence="1 2" key="1">
    <citation type="submission" date="2019-02" db="EMBL/GenBank/DDBJ databases">
        <title>Opniocepnalus argus genome.</title>
        <authorList>
            <person name="Zhou C."/>
            <person name="Xiao S."/>
        </authorList>
    </citation>
    <scope>NUCLEOTIDE SEQUENCE [LARGE SCALE GENOMIC DNA]</scope>
    <source>
        <strain evidence="1">OARG1902GOOAL</strain>
        <tissue evidence="1">Muscle</tissue>
    </source>
</reference>
<organism evidence="1 2">
    <name type="scientific">Channa argus</name>
    <name type="common">Northern snakehead</name>
    <name type="synonym">Ophicephalus argus</name>
    <dbReference type="NCBI Taxonomy" id="215402"/>
    <lineage>
        <taxon>Eukaryota</taxon>
        <taxon>Metazoa</taxon>
        <taxon>Chordata</taxon>
        <taxon>Craniata</taxon>
        <taxon>Vertebrata</taxon>
        <taxon>Euteleostomi</taxon>
        <taxon>Actinopterygii</taxon>
        <taxon>Neopterygii</taxon>
        <taxon>Teleostei</taxon>
        <taxon>Neoteleostei</taxon>
        <taxon>Acanthomorphata</taxon>
        <taxon>Anabantaria</taxon>
        <taxon>Anabantiformes</taxon>
        <taxon>Channoidei</taxon>
        <taxon>Channidae</taxon>
        <taxon>Channa</taxon>
    </lineage>
</organism>
<sequence>MTCSHNPITAVSLGYFCGTAPTHLAGSFTSALCATMPSTSPLGRQQGILDDFLGV</sequence>
<accession>A0A6G1PXF3</accession>
<dbReference type="AlphaFoldDB" id="A0A6G1PXF3"/>
<dbReference type="EMBL" id="CM015721">
    <property type="protein sequence ID" value="KAF3694917.1"/>
    <property type="molecule type" value="Genomic_DNA"/>
</dbReference>
<reference evidence="2" key="2">
    <citation type="submission" date="2019-02" db="EMBL/GenBank/DDBJ databases">
        <title>Opniocepnalus argus Var Kimnra genome.</title>
        <authorList>
            <person name="Zhou C."/>
            <person name="Xiao S."/>
        </authorList>
    </citation>
    <scope>NUCLEOTIDE SEQUENCE [LARGE SCALE GENOMIC DNA]</scope>
</reference>
<evidence type="ECO:0000313" key="1">
    <source>
        <dbReference type="EMBL" id="KAF3694917.1"/>
    </source>
</evidence>
<protein>
    <submittedName>
        <fullName evidence="1">Uncharacterized protein</fullName>
    </submittedName>
</protein>
<dbReference type="Proteomes" id="UP000503349">
    <property type="component" value="Chromosome 10"/>
</dbReference>
<keyword evidence="2" id="KW-1185">Reference proteome</keyword>
<gene>
    <name evidence="1" type="ORF">EXN66_Car010593</name>
</gene>
<evidence type="ECO:0000313" key="2">
    <source>
        <dbReference type="Proteomes" id="UP000503349"/>
    </source>
</evidence>
<proteinExistence type="predicted"/>